<accession>A1AW04</accession>
<evidence type="ECO:0000256" key="1">
    <source>
        <dbReference type="SAM" id="SignalP"/>
    </source>
</evidence>
<dbReference type="EMBL" id="CP000488">
    <property type="protein sequence ID" value="ABL02111.1"/>
    <property type="molecule type" value="Genomic_DNA"/>
</dbReference>
<evidence type="ECO:0000313" key="3">
    <source>
        <dbReference type="Proteomes" id="UP000002587"/>
    </source>
</evidence>
<keyword evidence="3" id="KW-1185">Reference proteome</keyword>
<sequence length="347" mass="36909">MKKQLLIAAVAATMSIAATADVSITGDSYVSFASRKIGLANIGVNKNHDSQGVRLKVVGSTGDTKITAVIRNGSQTRVNEEPKEIDKNRGLHMDSLYVTTKVGPVNIKAGDYWGTIGLGARFSSRSKPNSFAASTKIGNWKVGMYTGDGSNSLGRDNNTNISTSGKVGPVTIGLVHNPKDFTDITLKGIFRDISVEVERWIDKTEVKNDTTFVRIGGKVNNFKWDVAQIRNDVVYSAFVENNDKFTPLGSMLIGKGARGGTATATVNVGDFTKILGVAVSTKLAGNTVKAIITKNTYGTIDEVTGTELIISRSVGGATFTANIAKLSGVEARNLNAANKGLRLDVKF</sequence>
<dbReference type="OrthoDB" id="7060183at2"/>
<feature type="signal peptide" evidence="1">
    <location>
        <begin position="1"/>
        <end position="20"/>
    </location>
</feature>
<name>A1AW04_RUTMC</name>
<dbReference type="RefSeq" id="WP_011737736.1">
    <property type="nucleotide sequence ID" value="NC_008610.1"/>
</dbReference>
<proteinExistence type="predicted"/>
<dbReference type="Proteomes" id="UP000002587">
    <property type="component" value="Chromosome"/>
</dbReference>
<dbReference type="AlphaFoldDB" id="A1AW04"/>
<dbReference type="HOGENOM" id="CLU_798974_0_0_6"/>
<reference evidence="2 3" key="1">
    <citation type="journal article" date="2007" name="Science">
        <title>The Calyptogena magnifica chemoautotrophic symbiont genome.</title>
        <authorList>
            <person name="Newton I.L.G."/>
            <person name="Woyke T."/>
            <person name="Auchtung T.A."/>
            <person name="Dilly G.F."/>
            <person name="Dutton R.J."/>
            <person name="Fisher M.C."/>
            <person name="Fontanez K.M."/>
            <person name="Lau E."/>
            <person name="Stewart F.J."/>
            <person name="Richardson P.M."/>
            <person name="Barry K.W."/>
            <person name="Saunders E."/>
            <person name="Detter J.C."/>
            <person name="Wu D."/>
            <person name="Eisen J.A."/>
            <person name="Cavanaugh C.M."/>
        </authorList>
    </citation>
    <scope>NUCLEOTIDE SEQUENCE [LARGE SCALE GENOMIC DNA]</scope>
    <source>
        <strain evidence="2 3">Cm</strain>
    </source>
</reference>
<dbReference type="KEGG" id="rma:Rmag_0334"/>
<evidence type="ECO:0000313" key="2">
    <source>
        <dbReference type="EMBL" id="ABL02111.1"/>
    </source>
</evidence>
<keyword evidence="1" id="KW-0732">Signal</keyword>
<organism evidence="2 3">
    <name type="scientific">Ruthia magnifica subsp. Calyptogena magnifica</name>
    <dbReference type="NCBI Taxonomy" id="413404"/>
    <lineage>
        <taxon>Bacteria</taxon>
        <taxon>Pseudomonadati</taxon>
        <taxon>Pseudomonadota</taxon>
        <taxon>Gammaproteobacteria</taxon>
        <taxon>Candidatus Pseudothioglobaceae</taxon>
        <taxon>Candidatus Ruthturnera</taxon>
    </lineage>
</organism>
<protein>
    <submittedName>
        <fullName evidence="2">Uncharacterized protein</fullName>
    </submittedName>
</protein>
<feature type="chain" id="PRO_5002632436" evidence="1">
    <location>
        <begin position="21"/>
        <end position="347"/>
    </location>
</feature>
<gene>
    <name evidence="2" type="ordered locus">Rmag_0334</name>
</gene>